<dbReference type="EMBL" id="SNWN01000010">
    <property type="protein sequence ID" value="TDO20501.1"/>
    <property type="molecule type" value="Genomic_DNA"/>
</dbReference>
<evidence type="ECO:0000256" key="1">
    <source>
        <dbReference type="SAM" id="Phobius"/>
    </source>
</evidence>
<gene>
    <name evidence="2" type="ORF">EI74_0333</name>
</gene>
<keyword evidence="1" id="KW-0812">Transmembrane</keyword>
<evidence type="ECO:0008006" key="4">
    <source>
        <dbReference type="Google" id="ProtNLM"/>
    </source>
</evidence>
<reference evidence="2 3" key="1">
    <citation type="submission" date="2019-03" db="EMBL/GenBank/DDBJ databases">
        <title>Genomic Encyclopedia of Archaeal and Bacterial Type Strains, Phase II (KMG-II): from individual species to whole genera.</title>
        <authorList>
            <person name="Goeker M."/>
        </authorList>
    </citation>
    <scope>NUCLEOTIDE SEQUENCE [LARGE SCALE GENOMIC DNA]</scope>
    <source>
        <strain evidence="2 3">ATCC 700618</strain>
    </source>
</reference>
<organism evidence="2 3">
    <name type="scientific">Mycoplasma testudineum</name>
    <dbReference type="NCBI Taxonomy" id="244584"/>
    <lineage>
        <taxon>Bacteria</taxon>
        <taxon>Bacillati</taxon>
        <taxon>Mycoplasmatota</taxon>
        <taxon>Mollicutes</taxon>
        <taxon>Mycoplasmataceae</taxon>
        <taxon>Mycoplasma</taxon>
    </lineage>
</organism>
<keyword evidence="1" id="KW-1133">Transmembrane helix</keyword>
<proteinExistence type="predicted"/>
<accession>A0A4R6IFJ7</accession>
<feature type="transmembrane region" description="Helical" evidence="1">
    <location>
        <begin position="86"/>
        <end position="107"/>
    </location>
</feature>
<feature type="transmembrane region" description="Helical" evidence="1">
    <location>
        <begin position="47"/>
        <end position="66"/>
    </location>
</feature>
<keyword evidence="1" id="KW-0472">Membrane</keyword>
<protein>
    <recommendedName>
        <fullName evidence="4">DUF3137 domain-containing protein</fullName>
    </recommendedName>
</protein>
<evidence type="ECO:0000313" key="2">
    <source>
        <dbReference type="EMBL" id="TDO20501.1"/>
    </source>
</evidence>
<evidence type="ECO:0000313" key="3">
    <source>
        <dbReference type="Proteomes" id="UP000295518"/>
    </source>
</evidence>
<dbReference type="RefSeq" id="WP_094254501.1">
    <property type="nucleotide sequence ID" value="NZ_NNCE01000002.1"/>
</dbReference>
<sequence length="351" mass="40760">MVANINNNDINSFVKRNSENVSPKLIEYLNAKKKTLPKIYKFVLSKFYFIFCLLGLVSALVTFIVWAQVYNQLHPVDNPETTVHIILYGSIIAFVVFSALLITSAIVRTKANTHLNKIIERNDFFNLIFDELGKFNFNSTEKRIMTNLVKYKNYGFPVIPDYAKLKEYSSSFSFNLNGADVLFQTQLWSWKQVANGHNRQIFASVGMLEYMLGDLKNARNKDYRFSLVHRVCNDNDLEAFDSGNSEFDELLKLKTNDHELTSIIFDEEIRNALVKLIKKINFINYQIEKIGEQILIKFVPSSPRVLRLKFYYSDSFVKQAKYWTENTLEEIYQVFALISIISTPSYNKAID</sequence>
<comment type="caution">
    <text evidence="2">The sequence shown here is derived from an EMBL/GenBank/DDBJ whole genome shotgun (WGS) entry which is preliminary data.</text>
</comment>
<name>A0A4R6IFJ7_9MOLU</name>
<dbReference type="AlphaFoldDB" id="A0A4R6IFJ7"/>
<keyword evidence="3" id="KW-1185">Reference proteome</keyword>
<dbReference type="Proteomes" id="UP000295518">
    <property type="component" value="Unassembled WGS sequence"/>
</dbReference>